<dbReference type="EMBL" id="KZ805308">
    <property type="protein sequence ID" value="PVI06639.1"/>
    <property type="molecule type" value="Genomic_DNA"/>
</dbReference>
<dbReference type="PANTHER" id="PTHR23246">
    <property type="entry name" value="NEW-GLUE PROTEIN"/>
    <property type="match status" value="1"/>
</dbReference>
<evidence type="ECO:0000313" key="3">
    <source>
        <dbReference type="EMBL" id="PVI06639.1"/>
    </source>
</evidence>
<evidence type="ECO:0000313" key="4">
    <source>
        <dbReference type="Proteomes" id="UP000244855"/>
    </source>
</evidence>
<dbReference type="Gene3D" id="1.10.10.60">
    <property type="entry name" value="Homeodomain-like"/>
    <property type="match status" value="1"/>
</dbReference>
<dbReference type="Pfam" id="PF13921">
    <property type="entry name" value="Myb_DNA-bind_6"/>
    <property type="match status" value="1"/>
</dbReference>
<feature type="domain" description="Myb-like" evidence="2">
    <location>
        <begin position="24"/>
        <end position="74"/>
    </location>
</feature>
<dbReference type="OrthoDB" id="4151352at2759"/>
<keyword evidence="4" id="KW-1185">Reference proteome</keyword>
<dbReference type="InterPro" id="IPR009057">
    <property type="entry name" value="Homeodomain-like_sf"/>
</dbReference>
<name>A0A2V1E981_9PLEO</name>
<dbReference type="AlphaFoldDB" id="A0A2V1E981"/>
<reference evidence="3 4" key="1">
    <citation type="journal article" date="2018" name="Sci. Rep.">
        <title>Comparative genomics provides insights into the lifestyle and reveals functional heterogeneity of dark septate endophytic fungi.</title>
        <authorList>
            <person name="Knapp D.G."/>
            <person name="Nemeth J.B."/>
            <person name="Barry K."/>
            <person name="Hainaut M."/>
            <person name="Henrissat B."/>
            <person name="Johnson J."/>
            <person name="Kuo A."/>
            <person name="Lim J.H.P."/>
            <person name="Lipzen A."/>
            <person name="Nolan M."/>
            <person name="Ohm R.A."/>
            <person name="Tamas L."/>
            <person name="Grigoriev I.V."/>
            <person name="Spatafora J.W."/>
            <person name="Nagy L.G."/>
            <person name="Kovacs G.M."/>
        </authorList>
    </citation>
    <scope>NUCLEOTIDE SEQUENCE [LARGE SCALE GENOMIC DNA]</scope>
    <source>
        <strain evidence="3 4">DSE2036</strain>
    </source>
</reference>
<sequence>MPKVDRISTSHHRSSSVSGASVAGSGTRSSAWTTQDDETLIRARAQNMNWNQIAPKHFPSKSPNACRKRHERLMERRKAEQWDGVKLELFATMYMESRAEIWSPLANRLGEKWETVELKCMEKGLKNLTQVYRSAQRKAHDSGISISDREEDDHIAGLHYAQYSSYAQQPKRVNSIQSILQNTSMGYAHQPY</sequence>
<dbReference type="InterPro" id="IPR053095">
    <property type="entry name" value="Actin-binding/GATA_Znf"/>
</dbReference>
<dbReference type="InterPro" id="IPR001005">
    <property type="entry name" value="SANT/Myb"/>
</dbReference>
<protein>
    <recommendedName>
        <fullName evidence="2">Myb-like domain-containing protein</fullName>
    </recommendedName>
</protein>
<proteinExistence type="predicted"/>
<organism evidence="3 4">
    <name type="scientific">Periconia macrospinosa</name>
    <dbReference type="NCBI Taxonomy" id="97972"/>
    <lineage>
        <taxon>Eukaryota</taxon>
        <taxon>Fungi</taxon>
        <taxon>Dikarya</taxon>
        <taxon>Ascomycota</taxon>
        <taxon>Pezizomycotina</taxon>
        <taxon>Dothideomycetes</taxon>
        <taxon>Pleosporomycetidae</taxon>
        <taxon>Pleosporales</taxon>
        <taxon>Massarineae</taxon>
        <taxon>Periconiaceae</taxon>
        <taxon>Periconia</taxon>
    </lineage>
</organism>
<dbReference type="PROSITE" id="PS50090">
    <property type="entry name" value="MYB_LIKE"/>
    <property type="match status" value="1"/>
</dbReference>
<feature type="region of interest" description="Disordered" evidence="1">
    <location>
        <begin position="1"/>
        <end position="36"/>
    </location>
</feature>
<evidence type="ECO:0000259" key="2">
    <source>
        <dbReference type="PROSITE" id="PS50090"/>
    </source>
</evidence>
<dbReference type="SUPFAM" id="SSF46689">
    <property type="entry name" value="Homeodomain-like"/>
    <property type="match status" value="1"/>
</dbReference>
<dbReference type="PANTHER" id="PTHR23246:SF13">
    <property type="entry name" value="GH12359P"/>
    <property type="match status" value="1"/>
</dbReference>
<dbReference type="SMART" id="SM00717">
    <property type="entry name" value="SANT"/>
    <property type="match status" value="1"/>
</dbReference>
<evidence type="ECO:0000256" key="1">
    <source>
        <dbReference type="SAM" id="MobiDB-lite"/>
    </source>
</evidence>
<gene>
    <name evidence="3" type="ORF">DM02DRAFT_428227</name>
</gene>
<dbReference type="STRING" id="97972.A0A2V1E981"/>
<feature type="compositionally biased region" description="Low complexity" evidence="1">
    <location>
        <begin position="15"/>
        <end position="31"/>
    </location>
</feature>
<dbReference type="CDD" id="cd00167">
    <property type="entry name" value="SANT"/>
    <property type="match status" value="1"/>
</dbReference>
<accession>A0A2V1E981</accession>
<dbReference type="Proteomes" id="UP000244855">
    <property type="component" value="Unassembled WGS sequence"/>
</dbReference>